<keyword evidence="1" id="KW-0812">Transmembrane</keyword>
<evidence type="ECO:0000256" key="1">
    <source>
        <dbReference type="SAM" id="Phobius"/>
    </source>
</evidence>
<organism evidence="2 3">
    <name type="scientific">Corynebacterium kalidii</name>
    <dbReference type="NCBI Taxonomy" id="2931982"/>
    <lineage>
        <taxon>Bacteria</taxon>
        <taxon>Bacillati</taxon>
        <taxon>Actinomycetota</taxon>
        <taxon>Actinomycetes</taxon>
        <taxon>Mycobacteriales</taxon>
        <taxon>Corynebacteriaceae</taxon>
        <taxon>Corynebacterium</taxon>
    </lineage>
</organism>
<accession>A0A9X2AYH1</accession>
<protein>
    <submittedName>
        <fullName evidence="2">Uncharacterized protein</fullName>
    </submittedName>
</protein>
<keyword evidence="3" id="KW-1185">Reference proteome</keyword>
<dbReference type="Proteomes" id="UP001139207">
    <property type="component" value="Unassembled WGS sequence"/>
</dbReference>
<evidence type="ECO:0000313" key="3">
    <source>
        <dbReference type="Proteomes" id="UP001139207"/>
    </source>
</evidence>
<keyword evidence="1" id="KW-1133">Transmembrane helix</keyword>
<dbReference type="EMBL" id="JALIEA010000010">
    <property type="protein sequence ID" value="MCJ7857593.1"/>
    <property type="molecule type" value="Genomic_DNA"/>
</dbReference>
<proteinExistence type="predicted"/>
<evidence type="ECO:0000313" key="2">
    <source>
        <dbReference type="EMBL" id="MCJ7857593.1"/>
    </source>
</evidence>
<dbReference type="RefSeq" id="WP_244803337.1">
    <property type="nucleotide sequence ID" value="NZ_JALIEA010000010.1"/>
</dbReference>
<gene>
    <name evidence="2" type="ORF">MUN33_02520</name>
</gene>
<reference evidence="2" key="1">
    <citation type="submission" date="2022-04" db="EMBL/GenBank/DDBJ databases">
        <title>Corynebacterium kalidii LD5P10.</title>
        <authorList>
            <person name="Sun J.Q."/>
        </authorList>
    </citation>
    <scope>NUCLEOTIDE SEQUENCE</scope>
    <source>
        <strain evidence="2">LD5P10</strain>
    </source>
</reference>
<comment type="caution">
    <text evidence="2">The sequence shown here is derived from an EMBL/GenBank/DDBJ whole genome shotgun (WGS) entry which is preliminary data.</text>
</comment>
<dbReference type="AlphaFoldDB" id="A0A9X2AYH1"/>
<sequence length="121" mass="13907">MRRRPDLRVLTVLLLVALVAVGAVVVWWYGQSYLERAGGLRESEARTHCREEVRWETGYGRDAELDLWGARHDREGDRWIIDGQVFAEHLEGVEVTHGARTDGEQFRCLVSTDRVVVEMVD</sequence>
<feature type="transmembrane region" description="Helical" evidence="1">
    <location>
        <begin position="7"/>
        <end position="30"/>
    </location>
</feature>
<name>A0A9X2AYH1_9CORY</name>
<keyword evidence="1" id="KW-0472">Membrane</keyword>